<protein>
    <submittedName>
        <fullName evidence="3">Uncharacterized protein (DUF58 family)</fullName>
    </submittedName>
</protein>
<evidence type="ECO:0000313" key="3">
    <source>
        <dbReference type="EMBL" id="MBB6444888.1"/>
    </source>
</evidence>
<dbReference type="NCBIfam" id="NF041554">
    <property type="entry name" value="SA1362_fam"/>
    <property type="match status" value="1"/>
</dbReference>
<evidence type="ECO:0000313" key="4">
    <source>
        <dbReference type="Proteomes" id="UP000531594"/>
    </source>
</evidence>
<reference evidence="3 4" key="1">
    <citation type="submission" date="2020-08" db="EMBL/GenBank/DDBJ databases">
        <title>Genomic Encyclopedia of Type Strains, Phase IV (KMG-IV): sequencing the most valuable type-strain genomes for metagenomic binning, comparative biology and taxonomic classification.</title>
        <authorList>
            <person name="Goeker M."/>
        </authorList>
    </citation>
    <scope>NUCLEOTIDE SEQUENCE [LARGE SCALE GENOMIC DNA]</scope>
    <source>
        <strain evidence="3 4">DSM 5391</strain>
    </source>
</reference>
<gene>
    <name evidence="3" type="ORF">HNR53_001497</name>
</gene>
<dbReference type="RefSeq" id="WP_184524342.1">
    <property type="nucleotide sequence ID" value="NZ_JACHGK010000003.1"/>
</dbReference>
<comment type="caution">
    <text evidence="3">The sequence shown here is derived from an EMBL/GenBank/DDBJ whole genome shotgun (WGS) entry which is preliminary data.</text>
</comment>
<name>A0A7X0HQ90_9BACI</name>
<dbReference type="InterPro" id="IPR048110">
    <property type="entry name" value="SA1362/YqhP-like"/>
</dbReference>
<sequence length="131" mass="14713">MKNRIYTYVVAGLIIFAVVGAFSNLITNPLAVLKGLGFMIVTVAVILLLVKLFYKPSPERREQRAFVKAAKRTTKKGKVSRPATKMKLKPTQKQSSITSFKKMKIRKKTDSNPNLTVIEGRKGKKKNRASF</sequence>
<feature type="region of interest" description="Disordered" evidence="1">
    <location>
        <begin position="64"/>
        <end position="131"/>
    </location>
</feature>
<feature type="transmembrane region" description="Helical" evidence="2">
    <location>
        <begin position="5"/>
        <end position="26"/>
    </location>
</feature>
<feature type="compositionally biased region" description="Basic residues" evidence="1">
    <location>
        <begin position="122"/>
        <end position="131"/>
    </location>
</feature>
<keyword evidence="2" id="KW-1133">Transmembrane helix</keyword>
<dbReference type="AlphaFoldDB" id="A0A7X0HQ90"/>
<keyword evidence="2" id="KW-0472">Membrane</keyword>
<organism evidence="3 4">
    <name type="scientific">Bacillus benzoevorans</name>
    <dbReference type="NCBI Taxonomy" id="1456"/>
    <lineage>
        <taxon>Bacteria</taxon>
        <taxon>Bacillati</taxon>
        <taxon>Bacillota</taxon>
        <taxon>Bacilli</taxon>
        <taxon>Bacillales</taxon>
        <taxon>Bacillaceae</taxon>
        <taxon>Bacillus</taxon>
    </lineage>
</organism>
<keyword evidence="4" id="KW-1185">Reference proteome</keyword>
<dbReference type="EMBL" id="JACHGK010000003">
    <property type="protein sequence ID" value="MBB6444888.1"/>
    <property type="molecule type" value="Genomic_DNA"/>
</dbReference>
<evidence type="ECO:0000256" key="1">
    <source>
        <dbReference type="SAM" id="MobiDB-lite"/>
    </source>
</evidence>
<proteinExistence type="predicted"/>
<feature type="transmembrane region" description="Helical" evidence="2">
    <location>
        <begin position="32"/>
        <end position="54"/>
    </location>
</feature>
<evidence type="ECO:0000256" key="2">
    <source>
        <dbReference type="SAM" id="Phobius"/>
    </source>
</evidence>
<feature type="compositionally biased region" description="Basic residues" evidence="1">
    <location>
        <begin position="69"/>
        <end position="90"/>
    </location>
</feature>
<keyword evidence="2" id="KW-0812">Transmembrane</keyword>
<dbReference type="Proteomes" id="UP000531594">
    <property type="component" value="Unassembled WGS sequence"/>
</dbReference>
<accession>A0A7X0HQ90</accession>